<evidence type="ECO:0008006" key="11">
    <source>
        <dbReference type="Google" id="ProtNLM"/>
    </source>
</evidence>
<evidence type="ECO:0000256" key="3">
    <source>
        <dbReference type="ARBA" id="ARBA00022723"/>
    </source>
</evidence>
<reference evidence="9 10" key="1">
    <citation type="submission" date="2022-05" db="EMBL/GenBank/DDBJ databases">
        <authorList>
            <consortium name="Genoscope - CEA"/>
            <person name="William W."/>
        </authorList>
    </citation>
    <scope>NUCLEOTIDE SEQUENCE [LARGE SCALE GENOMIC DNA]</scope>
</reference>
<evidence type="ECO:0000256" key="5">
    <source>
        <dbReference type="ARBA" id="ARBA00023004"/>
    </source>
</evidence>
<evidence type="ECO:0000256" key="6">
    <source>
        <dbReference type="ARBA" id="ARBA00043906"/>
    </source>
</evidence>
<keyword evidence="7" id="KW-0503">Monooxygenase</keyword>
<dbReference type="InterPro" id="IPR017972">
    <property type="entry name" value="Cyt_P450_CS"/>
</dbReference>
<organism evidence="9 10">
    <name type="scientific">Porites lobata</name>
    <dbReference type="NCBI Taxonomy" id="104759"/>
    <lineage>
        <taxon>Eukaryota</taxon>
        <taxon>Metazoa</taxon>
        <taxon>Cnidaria</taxon>
        <taxon>Anthozoa</taxon>
        <taxon>Hexacorallia</taxon>
        <taxon>Scleractinia</taxon>
        <taxon>Fungiina</taxon>
        <taxon>Poritidae</taxon>
        <taxon>Porites</taxon>
    </lineage>
</organism>
<evidence type="ECO:0000256" key="4">
    <source>
        <dbReference type="ARBA" id="ARBA00023002"/>
    </source>
</evidence>
<name>A0ABN8QAD3_9CNID</name>
<comment type="function">
    <text evidence="6">Cytochromes P450 are a group of heme-thiolate monooxygenases. They oxidize a variety of structurally unrelated compounds, including steroids, fatty acids, and xenobiotics.</text>
</comment>
<dbReference type="InterPro" id="IPR002401">
    <property type="entry name" value="Cyt_P450_E_grp-I"/>
</dbReference>
<keyword evidence="5 7" id="KW-0408">Iron</keyword>
<dbReference type="PRINTS" id="PR00463">
    <property type="entry name" value="EP450I"/>
</dbReference>
<keyword evidence="8" id="KW-0472">Membrane</keyword>
<comment type="caution">
    <text evidence="9">The sequence shown here is derived from an EMBL/GenBank/DDBJ whole genome shotgun (WGS) entry which is preliminary data.</text>
</comment>
<proteinExistence type="inferred from homology"/>
<dbReference type="InterPro" id="IPR036396">
    <property type="entry name" value="Cyt_P450_sf"/>
</dbReference>
<evidence type="ECO:0000313" key="10">
    <source>
        <dbReference type="Proteomes" id="UP001159405"/>
    </source>
</evidence>
<sequence>MENPLQILQDISFSTWVAVILGILAFLYWQGVRSYYSILGSSPLPGPRPWPWVGNLPDFLRYGGMHKMLLNYFYKYGRVHTICIGRQPAIVVTDPEMIKQITVKEFWKFPNRPPFVRPSPPLDSALFIARDDKWRRVRNTLTPTFTASKLKQIVPIIEEASNTLVTKMQKFSETGESVEVVQLFSLFALDVIMKAAFGVESNIQVKPDPVFVEKARSVFQTPLWVRFFSMFPFWEYFSRFVSPLQNVDYFSAVQKEVLDRRRLQGFSGNRDLVQLMLEAHEENIDGVSRLSDDEVTAQSVAFLVAGYETTGNTLTSIAYYLATHPDIQDRLIREIDEVLASSGDKPLYDIVQGAVYVDQVISEALRLSGPAFLLLRECAEDTVIKGVRFPKGVGVNIPTYVLHHDPEVWDKPQEFNPDNFSPEAKQKRDPYSYLPFGTGPRQCIGMRLALLEIKQGLFKIMQRFKFERAPETVPVLEHRAVLIMAPKGKIYVKIKAR</sequence>
<evidence type="ECO:0000313" key="9">
    <source>
        <dbReference type="EMBL" id="CAH3160015.1"/>
    </source>
</evidence>
<dbReference type="Gene3D" id="1.10.630.10">
    <property type="entry name" value="Cytochrome P450"/>
    <property type="match status" value="1"/>
</dbReference>
<keyword evidence="10" id="KW-1185">Reference proteome</keyword>
<feature type="transmembrane region" description="Helical" evidence="8">
    <location>
        <begin position="7"/>
        <end position="29"/>
    </location>
</feature>
<accession>A0ABN8QAD3</accession>
<evidence type="ECO:0000256" key="2">
    <source>
        <dbReference type="ARBA" id="ARBA00022617"/>
    </source>
</evidence>
<keyword evidence="3 7" id="KW-0479">Metal-binding</keyword>
<dbReference type="InterPro" id="IPR001128">
    <property type="entry name" value="Cyt_P450"/>
</dbReference>
<keyword evidence="8" id="KW-0812">Transmembrane</keyword>
<dbReference type="PRINTS" id="PR00385">
    <property type="entry name" value="P450"/>
</dbReference>
<evidence type="ECO:0000256" key="7">
    <source>
        <dbReference type="RuleBase" id="RU000461"/>
    </source>
</evidence>
<keyword evidence="8" id="KW-1133">Transmembrane helix</keyword>
<dbReference type="PANTHER" id="PTHR24302:SF15">
    <property type="entry name" value="FATTY-ACID PEROXYGENASE"/>
    <property type="match status" value="1"/>
</dbReference>
<evidence type="ECO:0000256" key="1">
    <source>
        <dbReference type="ARBA" id="ARBA00010617"/>
    </source>
</evidence>
<comment type="similarity">
    <text evidence="1 7">Belongs to the cytochrome P450 family.</text>
</comment>
<keyword evidence="4 7" id="KW-0560">Oxidoreductase</keyword>
<dbReference type="SUPFAM" id="SSF48264">
    <property type="entry name" value="Cytochrome P450"/>
    <property type="match status" value="1"/>
</dbReference>
<gene>
    <name evidence="9" type="ORF">PLOB_00003862</name>
</gene>
<dbReference type="Pfam" id="PF00067">
    <property type="entry name" value="p450"/>
    <property type="match status" value="1"/>
</dbReference>
<evidence type="ECO:0000256" key="8">
    <source>
        <dbReference type="SAM" id="Phobius"/>
    </source>
</evidence>
<dbReference type="InterPro" id="IPR050705">
    <property type="entry name" value="Cytochrome_P450_3A"/>
</dbReference>
<dbReference type="EMBL" id="CALNXK010000115">
    <property type="protein sequence ID" value="CAH3160015.1"/>
    <property type="molecule type" value="Genomic_DNA"/>
</dbReference>
<keyword evidence="2 7" id="KW-0349">Heme</keyword>
<dbReference type="PROSITE" id="PS00086">
    <property type="entry name" value="CYTOCHROME_P450"/>
    <property type="match status" value="1"/>
</dbReference>
<protein>
    <recommendedName>
        <fullName evidence="11">Cytochrome P450</fullName>
    </recommendedName>
</protein>
<dbReference type="CDD" id="cd11055">
    <property type="entry name" value="CYP3A-like"/>
    <property type="match status" value="1"/>
</dbReference>
<dbReference type="Proteomes" id="UP001159405">
    <property type="component" value="Unassembled WGS sequence"/>
</dbReference>
<dbReference type="PANTHER" id="PTHR24302">
    <property type="entry name" value="CYTOCHROME P450 FAMILY 3"/>
    <property type="match status" value="1"/>
</dbReference>